<comment type="caution">
    <text evidence="3">The sequence shown here is derived from an EMBL/GenBank/DDBJ whole genome shotgun (WGS) entry which is preliminary data.</text>
</comment>
<keyword evidence="4" id="KW-1185">Reference proteome</keyword>
<evidence type="ECO:0000256" key="1">
    <source>
        <dbReference type="ARBA" id="ARBA00008950"/>
    </source>
</evidence>
<evidence type="ECO:0000259" key="2">
    <source>
        <dbReference type="Pfam" id="PF12850"/>
    </source>
</evidence>
<dbReference type="PANTHER" id="PTHR42850:SF2">
    <property type="entry name" value="BLL5683 PROTEIN"/>
    <property type="match status" value="1"/>
</dbReference>
<evidence type="ECO:0000313" key="4">
    <source>
        <dbReference type="Proteomes" id="UP001055149"/>
    </source>
</evidence>
<dbReference type="EMBL" id="BQXH01000005">
    <property type="protein sequence ID" value="GKS81073.1"/>
    <property type="molecule type" value="Genomic_DNA"/>
</dbReference>
<dbReference type="Proteomes" id="UP001055149">
    <property type="component" value="Unassembled WGS sequence"/>
</dbReference>
<feature type="domain" description="Calcineurin-like phosphoesterase" evidence="2">
    <location>
        <begin position="4"/>
        <end position="193"/>
    </location>
</feature>
<sequence>MEQKIAVLSDSHGNSTALQAAIDDATAQGASEFWTLGDIAFGGATSEECLQLLDQVNLTQVLMGNWESDFNQEMTQPNWDLSDPTNVYFTVLVKYENEHLSAKHRQQLVHLPMSGRKQVGDLLFSLSHNLPGQNHGHSLYPTQPQANFDQLALDSAIDVAIYAHIHSPLWRYSDQGQIILNPGAVGRPWNTRAKLLQNRAASYLLLTVNDTGLAKVDFRRAAYDLNIELQKGRDRGFPYVDLEQKQLLTGHSSTHNTALLAEINAKRGYDKLAAKYLNELKEQTRAAQ</sequence>
<gene>
    <name evidence="3" type="ORF">LPAF129_07580</name>
</gene>
<accession>A0ABQ5JGT1</accession>
<dbReference type="InterPro" id="IPR024654">
    <property type="entry name" value="Calcineurin-like_PHP_lpxH"/>
</dbReference>
<evidence type="ECO:0000313" key="3">
    <source>
        <dbReference type="EMBL" id="GKS81073.1"/>
    </source>
</evidence>
<reference evidence="3" key="1">
    <citation type="journal article" date="2022" name="Int. J. Syst. Evol. Microbiol.">
        <title>A novel species of lactic acid bacteria, Ligilactobacillus pabuli sp. nov., isolated from alfalfa silage.</title>
        <authorList>
            <person name="Tohno M."/>
            <person name="Tanizawa Y."/>
            <person name="Sawada H."/>
            <person name="Sakamoto M."/>
            <person name="Ohkuma M."/>
            <person name="Kobayashi H."/>
        </authorList>
    </citation>
    <scope>NUCLEOTIDE SEQUENCE</scope>
    <source>
        <strain evidence="3">AF129</strain>
    </source>
</reference>
<comment type="similarity">
    <text evidence="1">Belongs to the metallophosphoesterase superfamily. YfcE family.</text>
</comment>
<name>A0ABQ5JGT1_9LACO</name>
<proteinExistence type="inferred from homology"/>
<dbReference type="SUPFAM" id="SSF56300">
    <property type="entry name" value="Metallo-dependent phosphatases"/>
    <property type="match status" value="1"/>
</dbReference>
<dbReference type="InterPro" id="IPR050126">
    <property type="entry name" value="Ap4A_hydrolase"/>
</dbReference>
<dbReference type="Pfam" id="PF12850">
    <property type="entry name" value="Metallophos_2"/>
    <property type="match status" value="1"/>
</dbReference>
<protein>
    <submittedName>
        <fullName evidence="3">Phosphoesterase</fullName>
    </submittedName>
</protein>
<dbReference type="InterPro" id="IPR011152">
    <property type="entry name" value="Pesterase_MJ0912"/>
</dbReference>
<dbReference type="Gene3D" id="3.60.21.10">
    <property type="match status" value="1"/>
</dbReference>
<dbReference type="RefSeq" id="WP_244054837.1">
    <property type="nucleotide sequence ID" value="NZ_BQXH01000005.1"/>
</dbReference>
<dbReference type="InterPro" id="IPR029052">
    <property type="entry name" value="Metallo-depent_PP-like"/>
</dbReference>
<dbReference type="PANTHER" id="PTHR42850">
    <property type="entry name" value="METALLOPHOSPHOESTERASE"/>
    <property type="match status" value="1"/>
</dbReference>
<organism evidence="3 4">
    <name type="scientific">Ligilactobacillus pabuli</name>
    <dbReference type="NCBI Taxonomy" id="2886039"/>
    <lineage>
        <taxon>Bacteria</taxon>
        <taxon>Bacillati</taxon>
        <taxon>Bacillota</taxon>
        <taxon>Bacilli</taxon>
        <taxon>Lactobacillales</taxon>
        <taxon>Lactobacillaceae</taxon>
        <taxon>Ligilactobacillus</taxon>
    </lineage>
</organism>
<dbReference type="PIRSF" id="PIRSF000883">
    <property type="entry name" value="Pesterase_MJ0912"/>
    <property type="match status" value="1"/>
</dbReference>